<feature type="compositionally biased region" description="Low complexity" evidence="8">
    <location>
        <begin position="71"/>
        <end position="107"/>
    </location>
</feature>
<comment type="pathway">
    <text evidence="1 7">Cell wall biogenesis; peptidoglycan biosynthesis.</text>
</comment>
<reference evidence="11 12" key="1">
    <citation type="submission" date="2020-03" db="EMBL/GenBank/DDBJ databases">
        <title>WGS of actinomycetes isolated from Thailand.</title>
        <authorList>
            <person name="Thawai C."/>
        </authorList>
    </citation>
    <scope>NUCLEOTIDE SEQUENCE [LARGE SCALE GENOMIC DNA]</scope>
    <source>
        <strain evidence="11 12">PRB2-1</strain>
    </source>
</reference>
<evidence type="ECO:0000256" key="8">
    <source>
        <dbReference type="SAM" id="MobiDB-lite"/>
    </source>
</evidence>
<keyword evidence="3 7" id="KW-0133">Cell shape</keyword>
<evidence type="ECO:0000256" key="4">
    <source>
        <dbReference type="ARBA" id="ARBA00022984"/>
    </source>
</evidence>
<evidence type="ECO:0000256" key="9">
    <source>
        <dbReference type="SAM" id="Phobius"/>
    </source>
</evidence>
<dbReference type="PANTHER" id="PTHR30582">
    <property type="entry name" value="L,D-TRANSPEPTIDASE"/>
    <property type="match status" value="1"/>
</dbReference>
<dbReference type="Pfam" id="PF17964">
    <property type="entry name" value="Big_10"/>
    <property type="match status" value="1"/>
</dbReference>
<dbReference type="CDD" id="cd16913">
    <property type="entry name" value="YkuD_like"/>
    <property type="match status" value="1"/>
</dbReference>
<dbReference type="Gene3D" id="2.40.440.10">
    <property type="entry name" value="L,D-transpeptidase catalytic domain-like"/>
    <property type="match status" value="1"/>
</dbReference>
<dbReference type="Gene3D" id="2.60.40.3710">
    <property type="match status" value="1"/>
</dbReference>
<dbReference type="Gene3D" id="2.60.40.3780">
    <property type="match status" value="1"/>
</dbReference>
<comment type="caution">
    <text evidence="11">The sequence shown here is derived from an EMBL/GenBank/DDBJ whole genome shotgun (WGS) entry which is preliminary data.</text>
</comment>
<keyword evidence="12" id="KW-1185">Reference proteome</keyword>
<proteinExistence type="predicted"/>
<feature type="active site" description="Proton donor/acceptor" evidence="7">
    <location>
        <position position="396"/>
    </location>
</feature>
<evidence type="ECO:0000256" key="2">
    <source>
        <dbReference type="ARBA" id="ARBA00022679"/>
    </source>
</evidence>
<feature type="transmembrane region" description="Helical" evidence="9">
    <location>
        <begin position="43"/>
        <end position="64"/>
    </location>
</feature>
<feature type="domain" description="L,D-TPase catalytic" evidence="10">
    <location>
        <begin position="311"/>
        <end position="447"/>
    </location>
</feature>
<evidence type="ECO:0000259" key="10">
    <source>
        <dbReference type="PROSITE" id="PS52029"/>
    </source>
</evidence>
<name>A0ABX0ZLU7_9ACTN</name>
<dbReference type="InterPro" id="IPR050979">
    <property type="entry name" value="LD-transpeptidase"/>
</dbReference>
<dbReference type="InterPro" id="IPR041280">
    <property type="entry name" value="Big_10"/>
</dbReference>
<keyword evidence="9" id="KW-0472">Membrane</keyword>
<accession>A0ABX0ZLU7</accession>
<keyword evidence="5" id="KW-0012">Acyltransferase</keyword>
<keyword evidence="4 7" id="KW-0573">Peptidoglycan synthesis</keyword>
<evidence type="ECO:0000313" key="11">
    <source>
        <dbReference type="EMBL" id="NJP42623.1"/>
    </source>
</evidence>
<dbReference type="InterPro" id="IPR005490">
    <property type="entry name" value="LD_TPept_cat_dom"/>
</dbReference>
<keyword evidence="9" id="KW-1133">Transmembrane helix</keyword>
<keyword evidence="2" id="KW-0808">Transferase</keyword>
<gene>
    <name evidence="11" type="ORF">HCN08_04230</name>
</gene>
<keyword evidence="9" id="KW-0812">Transmembrane</keyword>
<evidence type="ECO:0000256" key="1">
    <source>
        <dbReference type="ARBA" id="ARBA00004752"/>
    </source>
</evidence>
<dbReference type="InterPro" id="IPR038063">
    <property type="entry name" value="Transpep_catalytic_dom"/>
</dbReference>
<feature type="region of interest" description="Disordered" evidence="8">
    <location>
        <begin position="1"/>
        <end position="39"/>
    </location>
</feature>
<protein>
    <submittedName>
        <fullName evidence="11">L,D-transpeptidase family protein</fullName>
    </submittedName>
</protein>
<dbReference type="Pfam" id="PF03734">
    <property type="entry name" value="YkuD"/>
    <property type="match status" value="1"/>
</dbReference>
<dbReference type="SUPFAM" id="SSF141523">
    <property type="entry name" value="L,D-transpeptidase catalytic domain-like"/>
    <property type="match status" value="1"/>
</dbReference>
<evidence type="ECO:0000256" key="3">
    <source>
        <dbReference type="ARBA" id="ARBA00022960"/>
    </source>
</evidence>
<evidence type="ECO:0000256" key="7">
    <source>
        <dbReference type="PROSITE-ProRule" id="PRU01373"/>
    </source>
</evidence>
<dbReference type="PANTHER" id="PTHR30582:SF2">
    <property type="entry name" value="L,D-TRANSPEPTIDASE YCIB-RELATED"/>
    <property type="match status" value="1"/>
</dbReference>
<dbReference type="PROSITE" id="PS52029">
    <property type="entry name" value="LD_TPASE"/>
    <property type="match status" value="1"/>
</dbReference>
<evidence type="ECO:0000256" key="5">
    <source>
        <dbReference type="ARBA" id="ARBA00023315"/>
    </source>
</evidence>
<organism evidence="11 12">
    <name type="scientific">Actinacidiphila epipremni</name>
    <dbReference type="NCBI Taxonomy" id="2053013"/>
    <lineage>
        <taxon>Bacteria</taxon>
        <taxon>Bacillati</taxon>
        <taxon>Actinomycetota</taxon>
        <taxon>Actinomycetes</taxon>
        <taxon>Kitasatosporales</taxon>
        <taxon>Streptomycetaceae</taxon>
        <taxon>Actinacidiphila</taxon>
    </lineage>
</organism>
<sequence length="476" mass="49003">MERKKPAVRPWGTTAALESRVTTPPENGSAPTKHPRITRRRTAIAAAAVVVGGAVALTACGGIGSHTDGKAASSSSPTAAASATTSTPGPTQTPSATSQAGADAAAAKHTSAAKITITPRSGSTGAKVSGAVKVTVSGGTLTSVTMKTKDTGKAVAGKLSADKKTWTPSGSLAHSTEYAVAAAAVDGKGQPAAATASFATAAPTPATFTGYYTPENGSVVGVGMPVSINFDHAIAQKDRAAVQRGVTMTSTSGQQIVGHWFSSKRLDLRPQTYWVPGSHVTMTLNWKGVEGAPGVHGTQHKTVSFDIGRSQVSTVDTATHMMTVVRDGQVIRTIPISAGGPDHTTYDGKMVIEEKDQTTRMNGATVGFTDDDGKGEYDIPDVPHAMRLSNSGTFIHGNYWSDPSVFGNANTSHGCIGLEDLKGGGDPTTDAAWFYDNSLIGDVVQVVNSPDKVIQPSNGLNGWNMTWSQWVAGSAV</sequence>
<evidence type="ECO:0000313" key="12">
    <source>
        <dbReference type="Proteomes" id="UP000734511"/>
    </source>
</evidence>
<feature type="compositionally biased region" description="Polar residues" evidence="8">
    <location>
        <begin position="20"/>
        <end position="30"/>
    </location>
</feature>
<dbReference type="Proteomes" id="UP000734511">
    <property type="component" value="Unassembled WGS sequence"/>
</dbReference>
<evidence type="ECO:0000256" key="6">
    <source>
        <dbReference type="ARBA" id="ARBA00023316"/>
    </source>
</evidence>
<feature type="active site" description="Nucleophile" evidence="7">
    <location>
        <position position="415"/>
    </location>
</feature>
<keyword evidence="6 7" id="KW-0961">Cell wall biogenesis/degradation</keyword>
<feature type="region of interest" description="Disordered" evidence="8">
    <location>
        <begin position="66"/>
        <end position="107"/>
    </location>
</feature>
<dbReference type="EMBL" id="JAATEJ010000002">
    <property type="protein sequence ID" value="NJP42623.1"/>
    <property type="molecule type" value="Genomic_DNA"/>
</dbReference>